<accession>A0A9P6JUP5</accession>
<dbReference type="OrthoDB" id="2559662at2759"/>
<dbReference type="Gene3D" id="3.40.50.11350">
    <property type="match status" value="1"/>
</dbReference>
<sequence length="484" mass="55266">MQHSSPGLRRYSSGHRVVFIIPLLLIAALSFVVHGSVSLKKLTTYYTSSLRSFPDNERPPDYSELRAWESNLPQHDPDLSFPEGRSGRYVLFSSSRINLSGWNNKLNDMLMNTWLAYASNRAYVFHDFTWVNSHYPWPASIYREWAPRTPLNALLSGPSAGGPWDIGDIAPRSISEIFFDIVCPQNERRIINTRTVKSGLGEADGQVIFDRWRTILMEVTERCVEVVAPPADEDPFPEIFDIHYWSGPRSISVWEEFLQSPISRLLKASPIVNAAIRENIAVFSARSVKYTVTAEAKTNKSVEHLDLFKSVLSIHVRRGDFQQACLEHASSNSTFYNWNLLPFLPDEFHALPNHRDNQQQILDHCWPTAQAILAKVNLARMEYEHTLPPGQRGGQLKVLYVMSNDRTDWIRGLQKIFESDGWAKVVLSRDLILSPQQRDVSVAVDMEIGRRSKVFIGNGWSSFTSNVVHQRLADNKVPISIRFW</sequence>
<evidence type="ECO:0000313" key="1">
    <source>
        <dbReference type="EMBL" id="KAF9533178.1"/>
    </source>
</evidence>
<reference evidence="1" key="1">
    <citation type="submission" date="2020-11" db="EMBL/GenBank/DDBJ databases">
        <authorList>
            <consortium name="DOE Joint Genome Institute"/>
            <person name="Ahrendt S."/>
            <person name="Riley R."/>
            <person name="Andreopoulos W."/>
            <person name="Labutti K."/>
            <person name="Pangilinan J."/>
            <person name="Ruiz-Duenas F.J."/>
            <person name="Barrasa J.M."/>
            <person name="Sanchez-Garcia M."/>
            <person name="Camarero S."/>
            <person name="Miyauchi S."/>
            <person name="Serrano A."/>
            <person name="Linde D."/>
            <person name="Babiker R."/>
            <person name="Drula E."/>
            <person name="Ayuso-Fernandez I."/>
            <person name="Pacheco R."/>
            <person name="Padilla G."/>
            <person name="Ferreira P."/>
            <person name="Barriuso J."/>
            <person name="Kellner H."/>
            <person name="Castanera R."/>
            <person name="Alfaro M."/>
            <person name="Ramirez L."/>
            <person name="Pisabarro A.G."/>
            <person name="Kuo A."/>
            <person name="Tritt A."/>
            <person name="Lipzen A."/>
            <person name="He G."/>
            <person name="Yan M."/>
            <person name="Ng V."/>
            <person name="Cullen D."/>
            <person name="Martin F."/>
            <person name="Rosso M.-N."/>
            <person name="Henrissat B."/>
            <person name="Hibbett D."/>
            <person name="Martinez A.T."/>
            <person name="Grigoriev I.V."/>
        </authorList>
    </citation>
    <scope>NUCLEOTIDE SEQUENCE</scope>
    <source>
        <strain evidence="1">CBS 506.95</strain>
    </source>
</reference>
<organism evidence="1 2">
    <name type="scientific">Crepidotus variabilis</name>
    <dbReference type="NCBI Taxonomy" id="179855"/>
    <lineage>
        <taxon>Eukaryota</taxon>
        <taxon>Fungi</taxon>
        <taxon>Dikarya</taxon>
        <taxon>Basidiomycota</taxon>
        <taxon>Agaricomycotina</taxon>
        <taxon>Agaricomycetes</taxon>
        <taxon>Agaricomycetidae</taxon>
        <taxon>Agaricales</taxon>
        <taxon>Agaricineae</taxon>
        <taxon>Crepidotaceae</taxon>
        <taxon>Crepidotus</taxon>
    </lineage>
</organism>
<dbReference type="Proteomes" id="UP000807306">
    <property type="component" value="Unassembled WGS sequence"/>
</dbReference>
<name>A0A9P6JUP5_9AGAR</name>
<gene>
    <name evidence="1" type="ORF">CPB83DRAFT_867144</name>
</gene>
<evidence type="ECO:0000313" key="2">
    <source>
        <dbReference type="Proteomes" id="UP000807306"/>
    </source>
</evidence>
<keyword evidence="2" id="KW-1185">Reference proteome</keyword>
<proteinExistence type="predicted"/>
<dbReference type="CDD" id="cd11296">
    <property type="entry name" value="O-FucT_like"/>
    <property type="match status" value="1"/>
</dbReference>
<protein>
    <submittedName>
        <fullName evidence="1">Uncharacterized protein</fullName>
    </submittedName>
</protein>
<dbReference type="EMBL" id="MU157829">
    <property type="protein sequence ID" value="KAF9533178.1"/>
    <property type="molecule type" value="Genomic_DNA"/>
</dbReference>
<dbReference type="AlphaFoldDB" id="A0A9P6JUP5"/>
<comment type="caution">
    <text evidence="1">The sequence shown here is derived from an EMBL/GenBank/DDBJ whole genome shotgun (WGS) entry which is preliminary data.</text>
</comment>